<gene>
    <name evidence="2" type="ORF">Tci_665657</name>
</gene>
<comment type="caution">
    <text evidence="2">The sequence shown here is derived from an EMBL/GenBank/DDBJ whole genome shotgun (WGS) entry which is preliminary data.</text>
</comment>
<feature type="region of interest" description="Disordered" evidence="1">
    <location>
        <begin position="234"/>
        <end position="253"/>
    </location>
</feature>
<evidence type="ECO:0000256" key="1">
    <source>
        <dbReference type="SAM" id="MobiDB-lite"/>
    </source>
</evidence>
<name>A0A699KKV3_TANCI</name>
<evidence type="ECO:0008006" key="3">
    <source>
        <dbReference type="Google" id="ProtNLM"/>
    </source>
</evidence>
<organism evidence="2">
    <name type="scientific">Tanacetum cinerariifolium</name>
    <name type="common">Dalmatian daisy</name>
    <name type="synonym">Chrysanthemum cinerariifolium</name>
    <dbReference type="NCBI Taxonomy" id="118510"/>
    <lineage>
        <taxon>Eukaryota</taxon>
        <taxon>Viridiplantae</taxon>
        <taxon>Streptophyta</taxon>
        <taxon>Embryophyta</taxon>
        <taxon>Tracheophyta</taxon>
        <taxon>Spermatophyta</taxon>
        <taxon>Magnoliopsida</taxon>
        <taxon>eudicotyledons</taxon>
        <taxon>Gunneridae</taxon>
        <taxon>Pentapetalae</taxon>
        <taxon>asterids</taxon>
        <taxon>campanulids</taxon>
        <taxon>Asterales</taxon>
        <taxon>Asteraceae</taxon>
        <taxon>Asteroideae</taxon>
        <taxon>Anthemideae</taxon>
        <taxon>Anthemidinae</taxon>
        <taxon>Tanacetum</taxon>
    </lineage>
</organism>
<feature type="non-terminal residue" evidence="2">
    <location>
        <position position="1"/>
    </location>
</feature>
<evidence type="ECO:0000313" key="2">
    <source>
        <dbReference type="EMBL" id="GFA93685.1"/>
    </source>
</evidence>
<dbReference type="EMBL" id="BKCJ010517599">
    <property type="protein sequence ID" value="GFA93685.1"/>
    <property type="molecule type" value="Genomic_DNA"/>
</dbReference>
<accession>A0A699KKV3</accession>
<feature type="compositionally biased region" description="Basic and acidic residues" evidence="1">
    <location>
        <begin position="238"/>
        <end position="249"/>
    </location>
</feature>
<dbReference type="PANTHER" id="PTHR47510:SF3">
    <property type="entry name" value="ENDO_EXONUCLEASE_PHOSPHATASE DOMAIN-CONTAINING PROTEIN"/>
    <property type="match status" value="1"/>
</dbReference>
<reference evidence="2" key="1">
    <citation type="journal article" date="2019" name="Sci. Rep.">
        <title>Draft genome of Tanacetum cinerariifolium, the natural source of mosquito coil.</title>
        <authorList>
            <person name="Yamashiro T."/>
            <person name="Shiraishi A."/>
            <person name="Satake H."/>
            <person name="Nakayama K."/>
        </authorList>
    </citation>
    <scope>NUCLEOTIDE SEQUENCE</scope>
</reference>
<proteinExistence type="predicted"/>
<protein>
    <recommendedName>
        <fullName evidence="3">Reverse transcriptase domain-containing protein</fullName>
    </recommendedName>
</protein>
<dbReference type="AlphaFoldDB" id="A0A699KKV3"/>
<sequence length="319" mass="36431">GLPLNYLLERDSLLITFQSGGHNTQIDYLLVCKGDLKACKDYRAFPGEACSLQHRLIIVDVLLERLRRRREATGRPRILWKNLNGEAIETFRATVVERLAVEDMSASNADQMWNTLACVVKDAAKDSLGVASAKTHSTHRESSWFCEEERYKVAKREAKIVVAKAKDKAYEDLYKKLDSKEGVNEIYKIAKALERRRRDIGNVKYIKDEGGRTIVREEDIRTRWGEYFSSLFNETPSEESRPEGSREVGRSSSPAHFDCYYSRINHGEVRAALQKMGRNKAVGPYQIPIEAWRGLGDEGVKWLTCLFNKTFSSAKMPDE</sequence>
<dbReference type="PANTHER" id="PTHR47510">
    <property type="entry name" value="REVERSE TRANSCRIPTASE DOMAIN-CONTAINING PROTEIN"/>
    <property type="match status" value="1"/>
</dbReference>